<dbReference type="PANTHER" id="PTHR33432:SF22">
    <property type="entry name" value="OS10G0436850 PROTEIN"/>
    <property type="match status" value="1"/>
</dbReference>
<dbReference type="Proteomes" id="UP000077202">
    <property type="component" value="Unassembled WGS sequence"/>
</dbReference>
<evidence type="ECO:0000313" key="5">
    <source>
        <dbReference type="EMBL" id="OAE20947.1"/>
    </source>
</evidence>
<dbReference type="EMBL" id="LVLJ01003560">
    <property type="protein sequence ID" value="OAE20947.1"/>
    <property type="molecule type" value="Genomic_DNA"/>
</dbReference>
<accession>A0A176VK68</accession>
<dbReference type="InterPro" id="IPR036142">
    <property type="entry name" value="ENT_dom-like_sf"/>
</dbReference>
<gene>
    <name evidence="5" type="ORF">AXG93_3846s1050</name>
</gene>
<evidence type="ECO:0000256" key="3">
    <source>
        <dbReference type="SAM" id="MobiDB-lite"/>
    </source>
</evidence>
<dbReference type="PANTHER" id="PTHR33432">
    <property type="entry name" value="PROTEIN EMSY-LIKE 4"/>
    <property type="match status" value="1"/>
</dbReference>
<evidence type="ECO:0000256" key="2">
    <source>
        <dbReference type="ARBA" id="ARBA00023242"/>
    </source>
</evidence>
<evidence type="ECO:0000313" key="6">
    <source>
        <dbReference type="Proteomes" id="UP000077202"/>
    </source>
</evidence>
<organism evidence="5 6">
    <name type="scientific">Marchantia polymorpha subsp. ruderalis</name>
    <dbReference type="NCBI Taxonomy" id="1480154"/>
    <lineage>
        <taxon>Eukaryota</taxon>
        <taxon>Viridiplantae</taxon>
        <taxon>Streptophyta</taxon>
        <taxon>Embryophyta</taxon>
        <taxon>Marchantiophyta</taxon>
        <taxon>Marchantiopsida</taxon>
        <taxon>Marchantiidae</taxon>
        <taxon>Marchantiales</taxon>
        <taxon>Marchantiaceae</taxon>
        <taxon>Marchantia</taxon>
    </lineage>
</organism>
<dbReference type="AlphaFoldDB" id="A0A176VK68"/>
<dbReference type="GO" id="GO:0050832">
    <property type="term" value="P:defense response to fungus"/>
    <property type="evidence" value="ECO:0007669"/>
    <property type="project" value="InterPro"/>
</dbReference>
<feature type="region of interest" description="Disordered" evidence="3">
    <location>
        <begin position="374"/>
        <end position="397"/>
    </location>
</feature>
<reference evidence="5" key="1">
    <citation type="submission" date="2016-03" db="EMBL/GenBank/DDBJ databases">
        <title>Mechanisms controlling the formation of the plant cell surface in tip-growing cells are functionally conserved among land plants.</title>
        <authorList>
            <person name="Honkanen S."/>
            <person name="Jones V.A."/>
            <person name="Morieri G."/>
            <person name="Champion C."/>
            <person name="Hetherington A.J."/>
            <person name="Kelly S."/>
            <person name="Saint-Marcoux D."/>
            <person name="Proust H."/>
            <person name="Prescott H."/>
            <person name="Dolan L."/>
        </authorList>
    </citation>
    <scope>NUCLEOTIDE SEQUENCE [LARGE SCALE GENOMIC DNA]</scope>
    <source>
        <tissue evidence="5">Whole gametophyte</tissue>
    </source>
</reference>
<comment type="subcellular location">
    <subcellularLocation>
        <location evidence="1">Nucleus</location>
    </subcellularLocation>
</comment>
<feature type="compositionally biased region" description="Basic and acidic residues" evidence="3">
    <location>
        <begin position="1"/>
        <end position="21"/>
    </location>
</feature>
<dbReference type="GO" id="GO:0005634">
    <property type="term" value="C:nucleus"/>
    <property type="evidence" value="ECO:0007669"/>
    <property type="project" value="UniProtKB-SubCell"/>
</dbReference>
<comment type="caution">
    <text evidence="5">The sequence shown here is derived from an EMBL/GenBank/DDBJ whole genome shotgun (WGS) entry which is preliminary data.</text>
</comment>
<dbReference type="SMART" id="SM01191">
    <property type="entry name" value="ENT"/>
    <property type="match status" value="1"/>
</dbReference>
<evidence type="ECO:0000256" key="1">
    <source>
        <dbReference type="ARBA" id="ARBA00004123"/>
    </source>
</evidence>
<proteinExistence type="predicted"/>
<dbReference type="SUPFAM" id="SSF158639">
    <property type="entry name" value="ENT-like"/>
    <property type="match status" value="1"/>
</dbReference>
<dbReference type="PROSITE" id="PS51138">
    <property type="entry name" value="ENT"/>
    <property type="match status" value="1"/>
</dbReference>
<dbReference type="InterPro" id="IPR005491">
    <property type="entry name" value="ENT_dom"/>
</dbReference>
<name>A0A176VK68_MARPO</name>
<dbReference type="Gene3D" id="2.30.30.140">
    <property type="match status" value="1"/>
</dbReference>
<feature type="region of interest" description="Disordered" evidence="3">
    <location>
        <begin position="1"/>
        <end position="47"/>
    </location>
</feature>
<keyword evidence="2" id="KW-0539">Nucleus</keyword>
<evidence type="ECO:0000259" key="4">
    <source>
        <dbReference type="PROSITE" id="PS51138"/>
    </source>
</evidence>
<feature type="domain" description="ENT" evidence="4">
    <location>
        <begin position="51"/>
        <end position="138"/>
    </location>
</feature>
<sequence>MVDKYESGSGTDDDHPAEIFHKQPLQAQGARGPVGKRSARGRTSEPLPVMEDTDLAMLELEAYTAVLRAFGAQPTALTWSKERIMCDLRKELRISEEQHRQLAKELEARQLQGSLDISPSATISDMHLAINSLRPASSTGGTSSSKSHLKLEDRNEGPNLQLWQNFQKVSTHFKGPDKPSMGQKVQRWWPDEKKFYDAVIVEYDEESGKHALAYDMRTPQQSIEWVDLKAIPRFVRYVEEPPVSILGVNLKSPIPRGRGRGRTKVISGHGRAKWLMRTPASGLGIGREDSLSEGNARKKDATVDINVRKGRVIATEGSPHGEPAGEAVTVQVPITDDLFEEAASLDEIVDPERLAFMKQKVNKITKALRTALRDLGESSSEDEDHPDRQEEAYTEDN</sequence>
<keyword evidence="6" id="KW-1185">Reference proteome</keyword>
<dbReference type="Gene3D" id="1.10.1240.40">
    <property type="entry name" value="ENT domain"/>
    <property type="match status" value="1"/>
</dbReference>
<protein>
    <recommendedName>
        <fullName evidence="4">ENT domain-containing protein</fullName>
    </recommendedName>
</protein>
<dbReference type="InterPro" id="IPR033485">
    <property type="entry name" value="EMSY-LIKE_plant"/>
</dbReference>
<dbReference type="Pfam" id="PF03735">
    <property type="entry name" value="ENT"/>
    <property type="match status" value="1"/>
</dbReference>
<dbReference type="CDD" id="cd20404">
    <property type="entry name" value="Tudor_Agenet_AtEML-like"/>
    <property type="match status" value="1"/>
</dbReference>